<name>A0A9X1T2N2_9ACTN</name>
<comment type="caution">
    <text evidence="9">The sequence shown here is derived from an EMBL/GenBank/DDBJ whole genome shotgun (WGS) entry which is preliminary data.</text>
</comment>
<dbReference type="Proteomes" id="UP001138997">
    <property type="component" value="Unassembled WGS sequence"/>
</dbReference>
<evidence type="ECO:0000256" key="3">
    <source>
        <dbReference type="ARBA" id="ARBA00022475"/>
    </source>
</evidence>
<dbReference type="PROSITE" id="PS50928">
    <property type="entry name" value="ABC_TM1"/>
    <property type="match status" value="1"/>
</dbReference>
<gene>
    <name evidence="9" type="ORF">LR394_28345</name>
</gene>
<feature type="domain" description="ABC transmembrane type-1" evidence="8">
    <location>
        <begin position="81"/>
        <end position="270"/>
    </location>
</feature>
<organism evidence="9 10">
    <name type="scientific">Kineosporia babensis</name>
    <dbReference type="NCBI Taxonomy" id="499548"/>
    <lineage>
        <taxon>Bacteria</taxon>
        <taxon>Bacillati</taxon>
        <taxon>Actinomycetota</taxon>
        <taxon>Actinomycetes</taxon>
        <taxon>Kineosporiales</taxon>
        <taxon>Kineosporiaceae</taxon>
        <taxon>Kineosporia</taxon>
    </lineage>
</organism>
<evidence type="ECO:0000313" key="10">
    <source>
        <dbReference type="Proteomes" id="UP001138997"/>
    </source>
</evidence>
<dbReference type="GO" id="GO:0055085">
    <property type="term" value="P:transmembrane transport"/>
    <property type="evidence" value="ECO:0007669"/>
    <property type="project" value="InterPro"/>
</dbReference>
<dbReference type="GO" id="GO:0005886">
    <property type="term" value="C:plasma membrane"/>
    <property type="evidence" value="ECO:0007669"/>
    <property type="project" value="UniProtKB-SubCell"/>
</dbReference>
<dbReference type="SUPFAM" id="SSF161098">
    <property type="entry name" value="MetI-like"/>
    <property type="match status" value="1"/>
</dbReference>
<evidence type="ECO:0000256" key="2">
    <source>
        <dbReference type="ARBA" id="ARBA00022448"/>
    </source>
</evidence>
<dbReference type="EMBL" id="JAJOMB010000018">
    <property type="protein sequence ID" value="MCD5314818.1"/>
    <property type="molecule type" value="Genomic_DNA"/>
</dbReference>
<dbReference type="CDD" id="cd06261">
    <property type="entry name" value="TM_PBP2"/>
    <property type="match status" value="1"/>
</dbReference>
<feature type="transmembrane region" description="Helical" evidence="7">
    <location>
        <begin position="146"/>
        <end position="163"/>
    </location>
</feature>
<feature type="transmembrane region" description="Helical" evidence="7">
    <location>
        <begin position="120"/>
        <end position="140"/>
    </location>
</feature>
<dbReference type="AlphaFoldDB" id="A0A9X1T2N2"/>
<dbReference type="RefSeq" id="WP_231447622.1">
    <property type="nucleotide sequence ID" value="NZ_JAJOMB010000018.1"/>
</dbReference>
<feature type="transmembrane region" description="Helical" evidence="7">
    <location>
        <begin position="20"/>
        <end position="41"/>
    </location>
</feature>
<dbReference type="InterPro" id="IPR050366">
    <property type="entry name" value="BP-dependent_transpt_permease"/>
</dbReference>
<evidence type="ECO:0000313" key="9">
    <source>
        <dbReference type="EMBL" id="MCD5314818.1"/>
    </source>
</evidence>
<keyword evidence="4 7" id="KW-0812">Transmembrane</keyword>
<keyword evidence="6 7" id="KW-0472">Membrane</keyword>
<evidence type="ECO:0000256" key="1">
    <source>
        <dbReference type="ARBA" id="ARBA00004651"/>
    </source>
</evidence>
<feature type="transmembrane region" description="Helical" evidence="7">
    <location>
        <begin position="249"/>
        <end position="269"/>
    </location>
</feature>
<evidence type="ECO:0000259" key="8">
    <source>
        <dbReference type="PROSITE" id="PS50928"/>
    </source>
</evidence>
<evidence type="ECO:0000256" key="4">
    <source>
        <dbReference type="ARBA" id="ARBA00022692"/>
    </source>
</evidence>
<evidence type="ECO:0000256" key="6">
    <source>
        <dbReference type="ARBA" id="ARBA00023136"/>
    </source>
</evidence>
<sequence>MTLVLTEPLAQQSPRKLSVLNTLSGVWLAVVGIAALTPGLISGVDPEVLHPERVLLPPGEGGLLGTDQYGRGVYDLLIHGARTAVTIGVAATALAVLVGGLIGLLAGYSGGLIDAVVGRCLDLMLSLPGVLLALVITAAAGASVGVLIISVATVFVAGFARLMRSQVLATRDRLYVEAARSVGLSHLRILTRHVLPNAFAPVVVLATIAVGEAILVAASLSFLGLGPKLAVPDWGQLLASGQPYIQQSWWVSTFPGIALSLTVVAVSLLGDRLRDQIDG</sequence>
<keyword evidence="5 7" id="KW-1133">Transmembrane helix</keyword>
<reference evidence="9" key="1">
    <citation type="submission" date="2021-11" db="EMBL/GenBank/DDBJ databases">
        <title>Streptomyces corallinus and Kineosporia corallina sp. nov., two new coral-derived marine actinobacteria.</title>
        <authorList>
            <person name="Buangrab K."/>
            <person name="Sutthacheep M."/>
            <person name="Yeemin T."/>
            <person name="Harunari E."/>
            <person name="Igarashi Y."/>
            <person name="Sripreechasak P."/>
            <person name="Kanchanasin P."/>
            <person name="Tanasupawat S."/>
            <person name="Phongsopitanun W."/>
        </authorList>
    </citation>
    <scope>NUCLEOTIDE SEQUENCE</scope>
    <source>
        <strain evidence="9">JCM 31032</strain>
    </source>
</reference>
<keyword evidence="3" id="KW-1003">Cell membrane</keyword>
<dbReference type="InterPro" id="IPR035906">
    <property type="entry name" value="MetI-like_sf"/>
</dbReference>
<keyword evidence="2 7" id="KW-0813">Transport</keyword>
<dbReference type="PANTHER" id="PTHR43386:SF1">
    <property type="entry name" value="D,D-DIPEPTIDE TRANSPORT SYSTEM PERMEASE PROTEIN DDPC-RELATED"/>
    <property type="match status" value="1"/>
</dbReference>
<keyword evidence="10" id="KW-1185">Reference proteome</keyword>
<evidence type="ECO:0000256" key="7">
    <source>
        <dbReference type="RuleBase" id="RU363032"/>
    </source>
</evidence>
<feature type="transmembrane region" description="Helical" evidence="7">
    <location>
        <begin position="198"/>
        <end position="225"/>
    </location>
</feature>
<dbReference type="Pfam" id="PF00528">
    <property type="entry name" value="BPD_transp_1"/>
    <property type="match status" value="1"/>
</dbReference>
<feature type="transmembrane region" description="Helical" evidence="7">
    <location>
        <begin position="84"/>
        <end position="108"/>
    </location>
</feature>
<accession>A0A9X1T2N2</accession>
<proteinExistence type="inferred from homology"/>
<protein>
    <submittedName>
        <fullName evidence="9">ABC transporter permease</fullName>
    </submittedName>
</protein>
<comment type="subcellular location">
    <subcellularLocation>
        <location evidence="1 7">Cell membrane</location>
        <topology evidence="1 7">Multi-pass membrane protein</topology>
    </subcellularLocation>
</comment>
<evidence type="ECO:0000256" key="5">
    <source>
        <dbReference type="ARBA" id="ARBA00022989"/>
    </source>
</evidence>
<comment type="similarity">
    <text evidence="7">Belongs to the binding-protein-dependent transport system permease family.</text>
</comment>
<dbReference type="PANTHER" id="PTHR43386">
    <property type="entry name" value="OLIGOPEPTIDE TRANSPORT SYSTEM PERMEASE PROTEIN APPC"/>
    <property type="match status" value="1"/>
</dbReference>
<dbReference type="InterPro" id="IPR000515">
    <property type="entry name" value="MetI-like"/>
</dbReference>
<dbReference type="Gene3D" id="1.10.3720.10">
    <property type="entry name" value="MetI-like"/>
    <property type="match status" value="1"/>
</dbReference>